<name>A0A0D9W111_9ORYZ</name>
<dbReference type="GO" id="GO:0004722">
    <property type="term" value="F:protein serine/threonine phosphatase activity"/>
    <property type="evidence" value="ECO:0007669"/>
    <property type="project" value="UniProtKB-EC"/>
</dbReference>
<reference evidence="14 15" key="1">
    <citation type="submission" date="2012-08" db="EMBL/GenBank/DDBJ databases">
        <title>Oryza genome evolution.</title>
        <authorList>
            <person name="Wing R.A."/>
        </authorList>
    </citation>
    <scope>NUCLEOTIDE SEQUENCE</scope>
</reference>
<keyword evidence="12" id="KW-0732">Signal</keyword>
<feature type="signal peptide" evidence="12">
    <location>
        <begin position="1"/>
        <end position="17"/>
    </location>
</feature>
<keyword evidence="6" id="KW-0378">Hydrolase</keyword>
<dbReference type="Pfam" id="PF17244">
    <property type="entry name" value="CDC24_OB3"/>
    <property type="match status" value="1"/>
</dbReference>
<dbReference type="Proteomes" id="UP000032180">
    <property type="component" value="Chromosome 3"/>
</dbReference>
<dbReference type="InterPro" id="IPR035203">
    <property type="entry name" value="Cdc24_OB3"/>
</dbReference>
<feature type="chain" id="PRO_5002348271" description="protein-serine/threonine phosphatase" evidence="12">
    <location>
        <begin position="18"/>
        <end position="822"/>
    </location>
</feature>
<comment type="cofactor">
    <cofactor evidence="1">
        <name>Mn(2+)</name>
        <dbReference type="ChEBI" id="CHEBI:29035"/>
    </cofactor>
</comment>
<evidence type="ECO:0000256" key="10">
    <source>
        <dbReference type="ARBA" id="ARBA00047761"/>
    </source>
</evidence>
<comment type="catalytic activity">
    <reaction evidence="10">
        <text>O-phospho-L-seryl-[protein] + H2O = L-seryl-[protein] + phosphate</text>
        <dbReference type="Rhea" id="RHEA:20629"/>
        <dbReference type="Rhea" id="RHEA-COMP:9863"/>
        <dbReference type="Rhea" id="RHEA-COMP:11604"/>
        <dbReference type="ChEBI" id="CHEBI:15377"/>
        <dbReference type="ChEBI" id="CHEBI:29999"/>
        <dbReference type="ChEBI" id="CHEBI:43474"/>
        <dbReference type="ChEBI" id="CHEBI:83421"/>
        <dbReference type="EC" id="3.1.3.16"/>
    </reaction>
</comment>
<organism evidence="14 15">
    <name type="scientific">Leersia perrieri</name>
    <dbReference type="NCBI Taxonomy" id="77586"/>
    <lineage>
        <taxon>Eukaryota</taxon>
        <taxon>Viridiplantae</taxon>
        <taxon>Streptophyta</taxon>
        <taxon>Embryophyta</taxon>
        <taxon>Tracheophyta</taxon>
        <taxon>Spermatophyta</taxon>
        <taxon>Magnoliopsida</taxon>
        <taxon>Liliopsida</taxon>
        <taxon>Poales</taxon>
        <taxon>Poaceae</taxon>
        <taxon>BOP clade</taxon>
        <taxon>Oryzoideae</taxon>
        <taxon>Oryzeae</taxon>
        <taxon>Oryzinae</taxon>
        <taxon>Leersia</taxon>
    </lineage>
</organism>
<evidence type="ECO:0000256" key="9">
    <source>
        <dbReference type="ARBA" id="ARBA00023211"/>
    </source>
</evidence>
<dbReference type="GO" id="GO:0046872">
    <property type="term" value="F:metal ion binding"/>
    <property type="evidence" value="ECO:0007669"/>
    <property type="project" value="UniProtKB-KW"/>
</dbReference>
<dbReference type="SMART" id="SM00332">
    <property type="entry name" value="PP2Cc"/>
    <property type="match status" value="1"/>
</dbReference>
<evidence type="ECO:0000256" key="12">
    <source>
        <dbReference type="SAM" id="SignalP"/>
    </source>
</evidence>
<proteinExistence type="inferred from homology"/>
<dbReference type="Gramene" id="LPERR03G33980.2">
    <property type="protein sequence ID" value="LPERR03G33980.2"/>
    <property type="gene ID" value="LPERR03G33980"/>
</dbReference>
<dbReference type="PANTHER" id="PTHR36033:SF1">
    <property type="entry name" value="NUCLEIC ACID-BINDING PROTEINS SUPERFAMILY"/>
    <property type="match status" value="1"/>
</dbReference>
<evidence type="ECO:0000259" key="13">
    <source>
        <dbReference type="PROSITE" id="PS51746"/>
    </source>
</evidence>
<dbReference type="Pfam" id="PF17246">
    <property type="entry name" value="CDC24_OB1"/>
    <property type="match status" value="1"/>
</dbReference>
<dbReference type="EnsemblPlants" id="LPERR03G33980.2">
    <property type="protein sequence ID" value="LPERR03G33980.2"/>
    <property type="gene ID" value="LPERR03G33980"/>
</dbReference>
<dbReference type="Pfam" id="PF00481">
    <property type="entry name" value="PP2C"/>
    <property type="match status" value="1"/>
</dbReference>
<sequence>MLGALLRLLSACGGVWPTSPSPPAQPSSASSSAAAAADEGRDGLLWWRDLARCHAGELSVAVVQGNHVLEDQCRVDSSPPLGTCLALFDGHAGPDAARFACDHFIPNLQEAASGTQGVTADAIRDAFLATEEGFLALVSRTWETQPDIATVGTCCLVGVVHRMTLFVANLGDSRAVLGKKVGRAGQITAEQLSSEHNANEEGVRQELMAEHPDDPQIVALKHGVWRVKGIIQVSRSLGDAYLKHTQYNTERIKPKFRLPEPFSKPILSANPSIISHCLQPSDCFIIFASDGLWEHLSNQQAAEIVHSHQRAGSARRLIKAALHEAARKREMRYSDLMKIDKKGSMDGTGAASSDGGAFLEFVDYAISMLSSSSGGDGDESPGAGPAPARPPWGWAVAQVLKSCCAYSSGVTAAILLSDLFQSWTEQRKSLTAKRKVELTNLLKTRNRRRRLPNTITIDSINEKNFLSPKSVIEAVVIDVFVIPGTNIYMLTLGDMWSTSTIDLYLHRRYYNYIGQHGVLKKGREVMLTGCCLRTAMEGSGRTRILPTEYMVMLLDENEDEDAMLLAAQFCTYSFSSMMLDENRNNISYSFFARIEKIESLEPFGSTERKQIVLVDNDDATIKFVLWGEQELCLEYGSATQVYLVPIAQQEEQVLLTPTQIRSQGSRLPCVSSDHMASQVILPRDLHGSVDFSKYPFRVTRQSKCWPYGVHVWFDLYLEFNKHICRVRLDHVDVSSLKLHLTIADDSEKVFAWCVGQTAVEFLQISPDEYLELPEDERAMYLYTLQNESFTVAIANTSKQIEEYIEDKKALPVWEITRAQKCE</sequence>
<feature type="domain" description="PPM-type phosphatase" evidence="13">
    <location>
        <begin position="57"/>
        <end position="386"/>
    </location>
</feature>
<dbReference type="CDD" id="cd00143">
    <property type="entry name" value="PP2Cc"/>
    <property type="match status" value="1"/>
</dbReference>
<keyword evidence="5" id="KW-0479">Metal-binding</keyword>
<evidence type="ECO:0000256" key="6">
    <source>
        <dbReference type="ARBA" id="ARBA00022801"/>
    </source>
</evidence>
<dbReference type="InterPro" id="IPR035201">
    <property type="entry name" value="Cdc24_OB1"/>
</dbReference>
<keyword evidence="9" id="KW-0464">Manganese</keyword>
<comment type="catalytic activity">
    <reaction evidence="11">
        <text>O-phospho-L-threonyl-[protein] + H2O = L-threonyl-[protein] + phosphate</text>
        <dbReference type="Rhea" id="RHEA:47004"/>
        <dbReference type="Rhea" id="RHEA-COMP:11060"/>
        <dbReference type="Rhea" id="RHEA-COMP:11605"/>
        <dbReference type="ChEBI" id="CHEBI:15377"/>
        <dbReference type="ChEBI" id="CHEBI:30013"/>
        <dbReference type="ChEBI" id="CHEBI:43474"/>
        <dbReference type="ChEBI" id="CHEBI:61977"/>
        <dbReference type="EC" id="3.1.3.16"/>
    </reaction>
</comment>
<accession>A0A0D9W111</accession>
<comment type="cofactor">
    <cofactor evidence="2">
        <name>Mg(2+)</name>
        <dbReference type="ChEBI" id="CHEBI:18420"/>
    </cofactor>
</comment>
<evidence type="ECO:0000313" key="15">
    <source>
        <dbReference type="Proteomes" id="UP000032180"/>
    </source>
</evidence>
<dbReference type="Pfam" id="PF17245">
    <property type="entry name" value="CDC24_OB2"/>
    <property type="match status" value="1"/>
</dbReference>
<reference evidence="15" key="2">
    <citation type="submission" date="2013-12" db="EMBL/GenBank/DDBJ databases">
        <authorList>
            <person name="Yu Y."/>
            <person name="Lee S."/>
            <person name="de Baynast K."/>
            <person name="Wissotski M."/>
            <person name="Liu L."/>
            <person name="Talag J."/>
            <person name="Goicoechea J."/>
            <person name="Angelova A."/>
            <person name="Jetty R."/>
            <person name="Kudrna D."/>
            <person name="Golser W."/>
            <person name="Rivera L."/>
            <person name="Zhang J."/>
            <person name="Wing R."/>
        </authorList>
    </citation>
    <scope>NUCLEOTIDE SEQUENCE</scope>
</reference>
<evidence type="ECO:0000256" key="7">
    <source>
        <dbReference type="ARBA" id="ARBA00022842"/>
    </source>
</evidence>
<dbReference type="Gene3D" id="3.60.40.10">
    <property type="entry name" value="PPM-type phosphatase domain"/>
    <property type="match status" value="1"/>
</dbReference>
<evidence type="ECO:0000256" key="11">
    <source>
        <dbReference type="ARBA" id="ARBA00048336"/>
    </source>
</evidence>
<dbReference type="AlphaFoldDB" id="A0A0D9W111"/>
<comment type="similarity">
    <text evidence="3">Belongs to the PP2C family.</text>
</comment>
<dbReference type="PROSITE" id="PS51746">
    <property type="entry name" value="PPM_2"/>
    <property type="match status" value="1"/>
</dbReference>
<evidence type="ECO:0000256" key="5">
    <source>
        <dbReference type="ARBA" id="ARBA00022723"/>
    </source>
</evidence>
<protein>
    <recommendedName>
        <fullName evidence="4">protein-serine/threonine phosphatase</fullName>
        <ecNumber evidence="4">3.1.3.16</ecNumber>
    </recommendedName>
</protein>
<evidence type="ECO:0000256" key="3">
    <source>
        <dbReference type="ARBA" id="ARBA00006702"/>
    </source>
</evidence>
<keyword evidence="8" id="KW-0904">Protein phosphatase</keyword>
<dbReference type="InterPro" id="IPR035200">
    <property type="entry name" value="Cdc24_OB2"/>
</dbReference>
<keyword evidence="7" id="KW-0460">Magnesium</keyword>
<dbReference type="InterPro" id="IPR036457">
    <property type="entry name" value="PPM-type-like_dom_sf"/>
</dbReference>
<dbReference type="SUPFAM" id="SSF81606">
    <property type="entry name" value="PP2C-like"/>
    <property type="match status" value="1"/>
</dbReference>
<evidence type="ECO:0000313" key="14">
    <source>
        <dbReference type="EnsemblPlants" id="LPERR03G33980.2"/>
    </source>
</evidence>
<reference evidence="14" key="3">
    <citation type="submission" date="2015-04" db="UniProtKB">
        <authorList>
            <consortium name="EnsemblPlants"/>
        </authorList>
    </citation>
    <scope>IDENTIFICATION</scope>
</reference>
<keyword evidence="15" id="KW-1185">Reference proteome</keyword>
<dbReference type="InterPro" id="IPR001932">
    <property type="entry name" value="PPM-type_phosphatase-like_dom"/>
</dbReference>
<evidence type="ECO:0000256" key="4">
    <source>
        <dbReference type="ARBA" id="ARBA00013081"/>
    </source>
</evidence>
<dbReference type="PANTHER" id="PTHR36033">
    <property type="entry name" value="NUCLEIC ACID-BINDING PROTEINS SUPERFAMILY"/>
    <property type="match status" value="1"/>
</dbReference>
<evidence type="ECO:0000256" key="8">
    <source>
        <dbReference type="ARBA" id="ARBA00022912"/>
    </source>
</evidence>
<dbReference type="FunFam" id="3.60.40.10:FF:000020">
    <property type="entry name" value="Probable protein phosphatase 2C 42"/>
    <property type="match status" value="1"/>
</dbReference>
<dbReference type="SUPFAM" id="SSF50249">
    <property type="entry name" value="Nucleic acid-binding proteins"/>
    <property type="match status" value="1"/>
</dbReference>
<evidence type="ECO:0000256" key="1">
    <source>
        <dbReference type="ARBA" id="ARBA00001936"/>
    </source>
</evidence>
<dbReference type="EC" id="3.1.3.16" evidence="4"/>
<evidence type="ECO:0000256" key="2">
    <source>
        <dbReference type="ARBA" id="ARBA00001946"/>
    </source>
</evidence>
<dbReference type="InterPro" id="IPR012340">
    <property type="entry name" value="NA-bd_OB-fold"/>
</dbReference>